<dbReference type="EMBL" id="KZ679135">
    <property type="protein sequence ID" value="PTB74880.1"/>
    <property type="molecule type" value="Genomic_DNA"/>
</dbReference>
<evidence type="ECO:0000256" key="1">
    <source>
        <dbReference type="SAM" id="MobiDB-lite"/>
    </source>
</evidence>
<evidence type="ECO:0000313" key="3">
    <source>
        <dbReference type="Proteomes" id="UP000240760"/>
    </source>
</evidence>
<feature type="region of interest" description="Disordered" evidence="1">
    <location>
        <begin position="42"/>
        <end position="102"/>
    </location>
</feature>
<name>A0A2T4BZZ2_TRILO</name>
<accession>A0A2T4BZZ2</accession>
<keyword evidence="3" id="KW-1185">Reference proteome</keyword>
<protein>
    <submittedName>
        <fullName evidence="2">Uncharacterized protein</fullName>
    </submittedName>
</protein>
<gene>
    <name evidence="2" type="ORF">M440DRAFT_1403364</name>
</gene>
<sequence>MGGTNGGERMQDNVRTVPIAGLLLSVSLGLCEEWAADDDVSLGRENGLKARDRETGSEEGVDRRADWQRGLVSHANGEARQGPGRAKRRDEAARRCPGGSEPGSCRRCSLSLTVPASLAVDVDVVVVVVDSCGCENVAMPCCFVPPVGSSSLDSLTFPHYPSSFCTTG</sequence>
<organism evidence="2 3">
    <name type="scientific">Trichoderma longibrachiatum ATCC 18648</name>
    <dbReference type="NCBI Taxonomy" id="983965"/>
    <lineage>
        <taxon>Eukaryota</taxon>
        <taxon>Fungi</taxon>
        <taxon>Dikarya</taxon>
        <taxon>Ascomycota</taxon>
        <taxon>Pezizomycotina</taxon>
        <taxon>Sordariomycetes</taxon>
        <taxon>Hypocreomycetidae</taxon>
        <taxon>Hypocreales</taxon>
        <taxon>Hypocreaceae</taxon>
        <taxon>Trichoderma</taxon>
    </lineage>
</organism>
<dbReference type="AlphaFoldDB" id="A0A2T4BZZ2"/>
<reference evidence="2 3" key="1">
    <citation type="submission" date="2016-07" db="EMBL/GenBank/DDBJ databases">
        <title>Multiple horizontal gene transfer events from other fungi enriched the ability of initially mycotrophic Trichoderma (Ascomycota) to feed on dead plant biomass.</title>
        <authorList>
            <consortium name="DOE Joint Genome Institute"/>
            <person name="Aerts A."/>
            <person name="Atanasova L."/>
            <person name="Chenthamara K."/>
            <person name="Zhang J."/>
            <person name="Grujic M."/>
            <person name="Henrissat B."/>
            <person name="Kuo A."/>
            <person name="Salamov A."/>
            <person name="Lipzen A."/>
            <person name="Labutti K."/>
            <person name="Barry K."/>
            <person name="Miao Y."/>
            <person name="Rahimi M.J."/>
            <person name="Shen Q."/>
            <person name="Grigoriev I.V."/>
            <person name="Kubicek C.P."/>
            <person name="Druzhinina I.S."/>
        </authorList>
    </citation>
    <scope>NUCLEOTIDE SEQUENCE [LARGE SCALE GENOMIC DNA]</scope>
    <source>
        <strain evidence="2 3">ATCC 18648</strain>
    </source>
</reference>
<feature type="compositionally biased region" description="Basic and acidic residues" evidence="1">
    <location>
        <begin position="46"/>
        <end position="67"/>
    </location>
</feature>
<dbReference type="Proteomes" id="UP000240760">
    <property type="component" value="Unassembled WGS sequence"/>
</dbReference>
<evidence type="ECO:0000313" key="2">
    <source>
        <dbReference type="EMBL" id="PTB74880.1"/>
    </source>
</evidence>
<proteinExistence type="predicted"/>